<dbReference type="Proteomes" id="UP000604825">
    <property type="component" value="Unassembled WGS sequence"/>
</dbReference>
<dbReference type="Gene3D" id="3.40.50.1820">
    <property type="entry name" value="alpha/beta hydrolase"/>
    <property type="match status" value="1"/>
</dbReference>
<organism evidence="1 2">
    <name type="scientific">Miscanthus lutarioriparius</name>
    <dbReference type="NCBI Taxonomy" id="422564"/>
    <lineage>
        <taxon>Eukaryota</taxon>
        <taxon>Viridiplantae</taxon>
        <taxon>Streptophyta</taxon>
        <taxon>Embryophyta</taxon>
        <taxon>Tracheophyta</taxon>
        <taxon>Spermatophyta</taxon>
        <taxon>Magnoliopsida</taxon>
        <taxon>Liliopsida</taxon>
        <taxon>Poales</taxon>
        <taxon>Poaceae</taxon>
        <taxon>PACMAD clade</taxon>
        <taxon>Panicoideae</taxon>
        <taxon>Andropogonodae</taxon>
        <taxon>Andropogoneae</taxon>
        <taxon>Saccharinae</taxon>
        <taxon>Miscanthus</taxon>
    </lineage>
</organism>
<dbReference type="PANTHER" id="PTHR11440">
    <property type="entry name" value="LECITHIN-CHOLESTEROL ACYLTRANSFERASE-RELATED"/>
    <property type="match status" value="1"/>
</dbReference>
<protein>
    <submittedName>
        <fullName evidence="1">Uncharacterized protein</fullName>
    </submittedName>
</protein>
<proteinExistence type="predicted"/>
<evidence type="ECO:0000313" key="1">
    <source>
        <dbReference type="EMBL" id="CAD6213299.1"/>
    </source>
</evidence>
<sequence length="310" mass="32784">MDVQLHRLLPLLSPPLMAFLPPRRPLGCARCGGPPPHCDSTGPQLQPARRAAHGGVRAGSGAELRRAQGEGVVPAVGEPHGAAGPCTAAVLRGAAAARIRAGAARAARPALRPLRLVPAVLVERASVRSGNKPVILVSHSQGGINAMAFLAQSPLPWRRRSFESTFLTLPSPKVFGHTPLVITRARNYSAYDIPELLAATGFSDDEVARVLNFSAPIVPVTCINGVGVPTPELVYWDDVNAEPRVVYGDGDGNVNLASVLALDTVIGKYLGQDYYKSVLIPNATHTGILADDFARQRVVSEILQANTAVY</sequence>
<reference evidence="1" key="1">
    <citation type="submission" date="2020-10" db="EMBL/GenBank/DDBJ databases">
        <authorList>
            <person name="Han B."/>
            <person name="Lu T."/>
            <person name="Zhao Q."/>
            <person name="Huang X."/>
            <person name="Zhao Y."/>
        </authorList>
    </citation>
    <scope>NUCLEOTIDE SEQUENCE</scope>
</reference>
<dbReference type="OrthoDB" id="190846at2759"/>
<gene>
    <name evidence="1" type="ORF">NCGR_LOCUS8931</name>
</gene>
<dbReference type="EMBL" id="CAJGYO010000002">
    <property type="protein sequence ID" value="CAD6213299.1"/>
    <property type="molecule type" value="Genomic_DNA"/>
</dbReference>
<name>A0A811MWI0_9POAL</name>
<dbReference type="SUPFAM" id="SSF53474">
    <property type="entry name" value="alpha/beta-Hydrolases"/>
    <property type="match status" value="1"/>
</dbReference>
<comment type="caution">
    <text evidence="1">The sequence shown here is derived from an EMBL/GenBank/DDBJ whole genome shotgun (WGS) entry which is preliminary data.</text>
</comment>
<dbReference type="InterPro" id="IPR029058">
    <property type="entry name" value="AB_hydrolase_fold"/>
</dbReference>
<evidence type="ECO:0000313" key="2">
    <source>
        <dbReference type="Proteomes" id="UP000604825"/>
    </source>
</evidence>
<keyword evidence="2" id="KW-1185">Reference proteome</keyword>
<accession>A0A811MWI0</accession>
<dbReference type="AlphaFoldDB" id="A0A811MWI0"/>